<name>A0A851F371_PITSO</name>
<dbReference type="Pfam" id="PF00643">
    <property type="entry name" value="zf-B_box"/>
    <property type="match status" value="1"/>
</dbReference>
<evidence type="ECO:0000256" key="3">
    <source>
        <dbReference type="ARBA" id="ARBA00022833"/>
    </source>
</evidence>
<dbReference type="SMART" id="SM00184">
    <property type="entry name" value="RING"/>
    <property type="match status" value="1"/>
</dbReference>
<dbReference type="PROSITE" id="PS00518">
    <property type="entry name" value="ZF_RING_1"/>
    <property type="match status" value="1"/>
</dbReference>
<comment type="caution">
    <text evidence="7">The sequence shown here is derived from an EMBL/GenBank/DDBJ whole genome shotgun (WGS) entry which is preliminary data.</text>
</comment>
<dbReference type="InterPro" id="IPR000315">
    <property type="entry name" value="Znf_B-box"/>
</dbReference>
<dbReference type="SUPFAM" id="SSF57850">
    <property type="entry name" value="RING/U-box"/>
    <property type="match status" value="1"/>
</dbReference>
<dbReference type="SMART" id="SM00336">
    <property type="entry name" value="BBOX"/>
    <property type="match status" value="1"/>
</dbReference>
<keyword evidence="3" id="KW-0862">Zinc</keyword>
<dbReference type="InterPro" id="IPR047153">
    <property type="entry name" value="TRIM45/56/19-like"/>
</dbReference>
<dbReference type="GO" id="GO:0006513">
    <property type="term" value="P:protein monoubiquitination"/>
    <property type="evidence" value="ECO:0007669"/>
    <property type="project" value="TreeGrafter"/>
</dbReference>
<dbReference type="Gene3D" id="3.30.40.10">
    <property type="entry name" value="Zinc/RING finger domain, C3HC4 (zinc finger)"/>
    <property type="match status" value="1"/>
</dbReference>
<dbReference type="OrthoDB" id="6105938at2759"/>
<dbReference type="SUPFAM" id="SSF57845">
    <property type="entry name" value="B-box zinc-binding domain"/>
    <property type="match status" value="1"/>
</dbReference>
<keyword evidence="2 4" id="KW-0863">Zinc-finger</keyword>
<dbReference type="PROSITE" id="PS50119">
    <property type="entry name" value="ZF_BBOX"/>
    <property type="match status" value="1"/>
</dbReference>
<feature type="non-terminal residue" evidence="7">
    <location>
        <position position="1"/>
    </location>
</feature>
<dbReference type="PANTHER" id="PTHR25462:SF229">
    <property type="entry name" value="TRANSCRIPTION INTERMEDIARY FACTOR 1-BETA"/>
    <property type="match status" value="1"/>
</dbReference>
<dbReference type="InterPro" id="IPR017907">
    <property type="entry name" value="Znf_RING_CS"/>
</dbReference>
<keyword evidence="1" id="KW-0479">Metal-binding</keyword>
<evidence type="ECO:0000259" key="6">
    <source>
        <dbReference type="PROSITE" id="PS50119"/>
    </source>
</evidence>
<keyword evidence="8" id="KW-1185">Reference proteome</keyword>
<dbReference type="Pfam" id="PF13923">
    <property type="entry name" value="zf-C3HC4_2"/>
    <property type="match status" value="1"/>
</dbReference>
<dbReference type="InterPro" id="IPR001841">
    <property type="entry name" value="Znf_RING"/>
</dbReference>
<evidence type="ECO:0000313" key="8">
    <source>
        <dbReference type="Proteomes" id="UP000633448"/>
    </source>
</evidence>
<dbReference type="PROSITE" id="PS50089">
    <property type="entry name" value="ZF_RING_2"/>
    <property type="match status" value="1"/>
</dbReference>
<evidence type="ECO:0000256" key="4">
    <source>
        <dbReference type="PROSITE-ProRule" id="PRU00024"/>
    </source>
</evidence>
<reference evidence="7" key="1">
    <citation type="submission" date="2019-10" db="EMBL/GenBank/DDBJ databases">
        <title>Bird 10,000 Genomes (B10K) Project - Family phase.</title>
        <authorList>
            <person name="Zhang G."/>
        </authorList>
    </citation>
    <scope>NUCLEOTIDE SEQUENCE</scope>
    <source>
        <strain evidence="7">B10K-DU-002-53</strain>
        <tissue evidence="7">Muscle</tissue>
    </source>
</reference>
<accession>A0A851F371</accession>
<evidence type="ECO:0000256" key="2">
    <source>
        <dbReference type="ARBA" id="ARBA00022771"/>
    </source>
</evidence>
<dbReference type="EMBL" id="WEKX01006497">
    <property type="protein sequence ID" value="NWI87342.1"/>
    <property type="molecule type" value="Genomic_DNA"/>
</dbReference>
<dbReference type="GO" id="GO:0061630">
    <property type="term" value="F:ubiquitin protein ligase activity"/>
    <property type="evidence" value="ECO:0007669"/>
    <property type="project" value="TreeGrafter"/>
</dbReference>
<dbReference type="AlphaFoldDB" id="A0A851F371"/>
<protein>
    <submittedName>
        <fullName evidence="7">TRI59 protein</fullName>
    </submittedName>
</protein>
<dbReference type="Proteomes" id="UP000633448">
    <property type="component" value="Unassembled WGS sequence"/>
</dbReference>
<dbReference type="PANTHER" id="PTHR25462">
    <property type="entry name" value="BONUS, ISOFORM C-RELATED"/>
    <property type="match status" value="1"/>
</dbReference>
<sequence>MDRLEEELTCAVCYSIFAEPRVLPCSHTFCRDCLEELLQHSSGSCPGRRLRCPSCRALLEIPAAGLQSLPVNFALKAVIEKWQREEPMEAGSCREHPRQPLNIYCVLDKELVCGKCLTVGKHHGHPIDDLQSAQSRAREAAGKLQEQLGEEFWREVLLCQVRLSMQNSQCQSLLRRQREVVERYFRELGDTLEHKKRALLGALDELQSRYLEQYEPLLQDLSKMKAEEMGLKSLNSSIQAERSPLKCLEKLEELRQRVQALKQKELPTVKPLEIHPRMEKLLQEQWAKTELGQIGKILPPKLKLIPGRKLCRKGPGKEERGSKEQPQAGNLPTILLLFLGIAGAMFSLHRALSSAAIQAAPAFLWELWLCVYGHSCSLVQRAGDGLCHTFTSLLE</sequence>
<evidence type="ECO:0000256" key="1">
    <source>
        <dbReference type="ARBA" id="ARBA00022723"/>
    </source>
</evidence>
<gene>
    <name evidence="7" type="primary">Trim59</name>
    <name evidence="7" type="ORF">PITSOR_R00774</name>
</gene>
<evidence type="ECO:0000313" key="7">
    <source>
        <dbReference type="EMBL" id="NWI87342.1"/>
    </source>
</evidence>
<feature type="domain" description="B box-type" evidence="6">
    <location>
        <begin position="88"/>
        <end position="130"/>
    </location>
</feature>
<dbReference type="Gene3D" id="3.30.160.60">
    <property type="entry name" value="Classic Zinc Finger"/>
    <property type="match status" value="1"/>
</dbReference>
<evidence type="ECO:0000259" key="5">
    <source>
        <dbReference type="PROSITE" id="PS50089"/>
    </source>
</evidence>
<feature type="non-terminal residue" evidence="7">
    <location>
        <position position="395"/>
    </location>
</feature>
<organism evidence="7 8">
    <name type="scientific">Pitta sordida</name>
    <name type="common">Hooded pitta</name>
    <dbReference type="NCBI Taxonomy" id="9163"/>
    <lineage>
        <taxon>Eukaryota</taxon>
        <taxon>Metazoa</taxon>
        <taxon>Chordata</taxon>
        <taxon>Craniata</taxon>
        <taxon>Vertebrata</taxon>
        <taxon>Euteleostomi</taxon>
        <taxon>Archelosauria</taxon>
        <taxon>Archosauria</taxon>
        <taxon>Dinosauria</taxon>
        <taxon>Saurischia</taxon>
        <taxon>Theropoda</taxon>
        <taxon>Coelurosauria</taxon>
        <taxon>Aves</taxon>
        <taxon>Neognathae</taxon>
        <taxon>Neoaves</taxon>
        <taxon>Telluraves</taxon>
        <taxon>Australaves</taxon>
        <taxon>Passeriformes</taxon>
        <taxon>Pittidae</taxon>
        <taxon>Pitta</taxon>
    </lineage>
</organism>
<feature type="domain" description="RING-type" evidence="5">
    <location>
        <begin position="10"/>
        <end position="56"/>
    </location>
</feature>
<dbReference type="GO" id="GO:0008270">
    <property type="term" value="F:zinc ion binding"/>
    <property type="evidence" value="ECO:0007669"/>
    <property type="project" value="UniProtKB-KW"/>
</dbReference>
<proteinExistence type="predicted"/>
<dbReference type="InterPro" id="IPR013083">
    <property type="entry name" value="Znf_RING/FYVE/PHD"/>
</dbReference>